<accession>A0A6P1CW59</accession>
<dbReference type="EMBL" id="JAAGVB010000048">
    <property type="protein sequence ID" value="NEW35606.1"/>
    <property type="molecule type" value="Genomic_DNA"/>
</dbReference>
<sequence>MPVAPIKIQTPGFMQGFPIHVVVNWMEVQISKQCVGCVTVTTAVKQDDTYTQCEYANDFTGGEPVPQSPGDDKSYFTVAPGGTVVLLTGSRPCEPEDSDGDTGEEDTSGTGDGDTGGTGEGDPGSTGEGDTGGTGEGDSGGPGEGDTGGTDEGGSSGEGVTETPETGDGAAVP</sequence>
<gene>
    <name evidence="2" type="ORF">GV791_23995</name>
</gene>
<evidence type="ECO:0000313" key="2">
    <source>
        <dbReference type="EMBL" id="NEW35606.1"/>
    </source>
</evidence>
<organism evidence="2 3">
    <name type="scientific">Nocardia cyriacigeorgica</name>
    <dbReference type="NCBI Taxonomy" id="135487"/>
    <lineage>
        <taxon>Bacteria</taxon>
        <taxon>Bacillati</taxon>
        <taxon>Actinomycetota</taxon>
        <taxon>Actinomycetes</taxon>
        <taxon>Mycobacteriales</taxon>
        <taxon>Nocardiaceae</taxon>
        <taxon>Nocardia</taxon>
    </lineage>
</organism>
<comment type="caution">
    <text evidence="2">The sequence shown here is derived from an EMBL/GenBank/DDBJ whole genome shotgun (WGS) entry which is preliminary data.</text>
</comment>
<dbReference type="AlphaFoldDB" id="A0A6P1CW59"/>
<feature type="region of interest" description="Disordered" evidence="1">
    <location>
        <begin position="86"/>
        <end position="173"/>
    </location>
</feature>
<feature type="compositionally biased region" description="Acidic residues" evidence="1">
    <location>
        <begin position="95"/>
        <end position="107"/>
    </location>
</feature>
<dbReference type="Proteomes" id="UP000471166">
    <property type="component" value="Unassembled WGS sequence"/>
</dbReference>
<name>A0A6P1CW59_9NOCA</name>
<evidence type="ECO:0000256" key="1">
    <source>
        <dbReference type="SAM" id="MobiDB-lite"/>
    </source>
</evidence>
<protein>
    <submittedName>
        <fullName evidence="2">Uncharacterized protein</fullName>
    </submittedName>
</protein>
<proteinExistence type="predicted"/>
<dbReference type="RefSeq" id="WP_148280656.1">
    <property type="nucleotide sequence ID" value="NZ_AP026975.1"/>
</dbReference>
<reference evidence="2 3" key="1">
    <citation type="submission" date="2020-01" db="EMBL/GenBank/DDBJ databases">
        <title>Genetics and antimicrobial susceptibilities of Nocardia species isolated from the soil; a comparison with species isolated from humans.</title>
        <authorList>
            <person name="Carrasco G."/>
            <person name="Monzon S."/>
            <person name="Sansegundo M."/>
            <person name="Garcia E."/>
            <person name="Garrido N."/>
            <person name="Medina M.J."/>
            <person name="Villalon P."/>
            <person name="Ramirez-Arocha A.C."/>
            <person name="Jimenez P."/>
            <person name="Cuesta I."/>
            <person name="Valdezate S."/>
        </authorList>
    </citation>
    <scope>NUCLEOTIDE SEQUENCE [LARGE SCALE GENOMIC DNA]</scope>
    <source>
        <strain evidence="2 3">CNM20110626</strain>
    </source>
</reference>
<feature type="compositionally biased region" description="Gly residues" evidence="1">
    <location>
        <begin position="110"/>
        <end position="157"/>
    </location>
</feature>
<evidence type="ECO:0000313" key="3">
    <source>
        <dbReference type="Proteomes" id="UP000471166"/>
    </source>
</evidence>
<feature type="compositionally biased region" description="Low complexity" evidence="1">
    <location>
        <begin position="158"/>
        <end position="173"/>
    </location>
</feature>